<reference evidence="4" key="2">
    <citation type="submission" date="2022-10" db="EMBL/GenBank/DDBJ databases">
        <authorList>
            <consortium name="ENA_rothamsted_submissions"/>
            <consortium name="culmorum"/>
            <person name="King R."/>
        </authorList>
    </citation>
    <scope>NUCLEOTIDE SEQUENCE</scope>
</reference>
<keyword evidence="2" id="KW-0472">Membrane</keyword>
<dbReference type="Gene3D" id="2.30.29.30">
    <property type="entry name" value="Pleckstrin-homology domain (PH domain)/Phosphotyrosine-binding domain (PTB)"/>
    <property type="match status" value="1"/>
</dbReference>
<accession>A0A9N9S243</accession>
<dbReference type="GO" id="GO:0045595">
    <property type="term" value="P:regulation of cell differentiation"/>
    <property type="evidence" value="ECO:0007669"/>
    <property type="project" value="TreeGrafter"/>
</dbReference>
<dbReference type="InterPro" id="IPR011993">
    <property type="entry name" value="PH-like_dom_sf"/>
</dbReference>
<comment type="subcellular location">
    <subcellularLocation>
        <location evidence="1">Membrane</location>
    </subcellularLocation>
</comment>
<proteinExistence type="predicted"/>
<dbReference type="EMBL" id="OU895879">
    <property type="protein sequence ID" value="CAG9807973.1"/>
    <property type="molecule type" value="Genomic_DNA"/>
</dbReference>
<dbReference type="InterPro" id="IPR039680">
    <property type="entry name" value="PLEKHB1/2"/>
</dbReference>
<name>A0A9N9S243_9DIPT</name>
<dbReference type="SMART" id="SM00233">
    <property type="entry name" value="PH"/>
    <property type="match status" value="1"/>
</dbReference>
<evidence type="ECO:0000256" key="2">
    <source>
        <dbReference type="ARBA" id="ARBA00023136"/>
    </source>
</evidence>
<dbReference type="InterPro" id="IPR001849">
    <property type="entry name" value="PH_domain"/>
</dbReference>
<organism evidence="4 5">
    <name type="scientific">Chironomus riparius</name>
    <dbReference type="NCBI Taxonomy" id="315576"/>
    <lineage>
        <taxon>Eukaryota</taxon>
        <taxon>Metazoa</taxon>
        <taxon>Ecdysozoa</taxon>
        <taxon>Arthropoda</taxon>
        <taxon>Hexapoda</taxon>
        <taxon>Insecta</taxon>
        <taxon>Pterygota</taxon>
        <taxon>Neoptera</taxon>
        <taxon>Endopterygota</taxon>
        <taxon>Diptera</taxon>
        <taxon>Nematocera</taxon>
        <taxon>Chironomoidea</taxon>
        <taxon>Chironomidae</taxon>
        <taxon>Chironominae</taxon>
        <taxon>Chironomus</taxon>
    </lineage>
</organism>
<dbReference type="AlphaFoldDB" id="A0A9N9S243"/>
<dbReference type="PANTHER" id="PTHR14309">
    <property type="entry name" value="EXPRESSED PROTEIN"/>
    <property type="match status" value="1"/>
</dbReference>
<gene>
    <name evidence="4" type="ORF">CHIRRI_LOCUS10819</name>
</gene>
<dbReference type="Proteomes" id="UP001153620">
    <property type="component" value="Chromosome 3"/>
</dbReference>
<dbReference type="Pfam" id="PF00169">
    <property type="entry name" value="PH"/>
    <property type="match status" value="1"/>
</dbReference>
<dbReference type="SUPFAM" id="SSF50729">
    <property type="entry name" value="PH domain-like"/>
    <property type="match status" value="1"/>
</dbReference>
<protein>
    <recommendedName>
        <fullName evidence="3">PH domain-containing protein</fullName>
    </recommendedName>
</protein>
<evidence type="ECO:0000259" key="3">
    <source>
        <dbReference type="PROSITE" id="PS50003"/>
    </source>
</evidence>
<evidence type="ECO:0000313" key="4">
    <source>
        <dbReference type="EMBL" id="CAG9807973.1"/>
    </source>
</evidence>
<dbReference type="FunFam" id="2.30.29.30:FF:000503">
    <property type="entry name" value="Uncharacterized protein, isoform A"/>
    <property type="match status" value="1"/>
</dbReference>
<evidence type="ECO:0000256" key="1">
    <source>
        <dbReference type="ARBA" id="ARBA00004370"/>
    </source>
</evidence>
<keyword evidence="5" id="KW-1185">Reference proteome</keyword>
<reference evidence="4" key="1">
    <citation type="submission" date="2022-01" db="EMBL/GenBank/DDBJ databases">
        <authorList>
            <person name="King R."/>
        </authorList>
    </citation>
    <scope>NUCLEOTIDE SEQUENCE</scope>
</reference>
<dbReference type="PROSITE" id="PS50003">
    <property type="entry name" value="PH_DOMAIN"/>
    <property type="match status" value="1"/>
</dbReference>
<evidence type="ECO:0000313" key="5">
    <source>
        <dbReference type="Proteomes" id="UP001153620"/>
    </source>
</evidence>
<dbReference type="PANTHER" id="PTHR14309:SF12">
    <property type="entry name" value="PH DOMAIN-CONTAINING PROTEIN"/>
    <property type="match status" value="1"/>
</dbReference>
<dbReference type="OrthoDB" id="5914923at2759"/>
<dbReference type="GO" id="GO:0016020">
    <property type="term" value="C:membrane"/>
    <property type="evidence" value="ECO:0007669"/>
    <property type="project" value="UniProtKB-SubCell"/>
</dbReference>
<feature type="domain" description="PH" evidence="3">
    <location>
        <begin position="32"/>
        <end position="147"/>
    </location>
</feature>
<sequence length="302" mass="34214">MFSLCPNFTPRTSQQSNEQNQFHQFPCGSGGKQIKGGYLLRYKKQILWNTWCEEWVVLYDDSTMAWFTEPGKSSPSGKVLVKEAPEMLAISQWTSQVPRRPPIPEGCSLSQLIALGSRRKRSKVYWMIAQSEHEVSEWIAAISKTLPPAPQIELILEKTHFGVLKRPLVRIRPSSNSEVLLHKHEQRYSSNIIRIHGQTPIAVIKKNSNKKGTLAYTIPWGYGWGWVTLPNGLWNGALTWSQCDDSILLHALPLADSTNMFEGCEVYSHVESHSYGLEAASTIDDITAEDYDYSVDCGDFFF</sequence>